<organism evidence="2 3">
    <name type="scientific">Denticeps clupeoides</name>
    <name type="common">denticle herring</name>
    <dbReference type="NCBI Taxonomy" id="299321"/>
    <lineage>
        <taxon>Eukaryota</taxon>
        <taxon>Metazoa</taxon>
        <taxon>Chordata</taxon>
        <taxon>Craniata</taxon>
        <taxon>Vertebrata</taxon>
        <taxon>Euteleostomi</taxon>
        <taxon>Actinopterygii</taxon>
        <taxon>Neopterygii</taxon>
        <taxon>Teleostei</taxon>
        <taxon>Clupei</taxon>
        <taxon>Clupeiformes</taxon>
        <taxon>Denticipitoidei</taxon>
        <taxon>Denticipitidae</taxon>
        <taxon>Denticeps</taxon>
    </lineage>
</organism>
<feature type="domain" description="Ig-like" evidence="1">
    <location>
        <begin position="96"/>
        <end position="185"/>
    </location>
</feature>
<dbReference type="InterPro" id="IPR013098">
    <property type="entry name" value="Ig_I-set"/>
</dbReference>
<dbReference type="SUPFAM" id="SSF52540">
    <property type="entry name" value="P-loop containing nucleoside triphosphate hydrolases"/>
    <property type="match status" value="1"/>
</dbReference>
<dbReference type="SMART" id="SM00408">
    <property type="entry name" value="IGc2"/>
    <property type="match status" value="2"/>
</dbReference>
<dbReference type="Gene3D" id="2.60.40.10">
    <property type="entry name" value="Immunoglobulins"/>
    <property type="match status" value="2"/>
</dbReference>
<keyword evidence="3" id="KW-1185">Reference proteome</keyword>
<dbReference type="PANTHER" id="PTHR14241:SF1">
    <property type="entry name" value="INTERFERON-INDUCED PROTEIN 44-RELATED"/>
    <property type="match status" value="1"/>
</dbReference>
<dbReference type="InterPro" id="IPR003598">
    <property type="entry name" value="Ig_sub2"/>
</dbReference>
<accession>A0AAY3ZT27</accession>
<dbReference type="GeneTree" id="ENSGT00940000160560"/>
<protein>
    <recommendedName>
        <fullName evidence="1">Ig-like domain-containing protein</fullName>
    </recommendedName>
</protein>
<evidence type="ECO:0000259" key="1">
    <source>
        <dbReference type="PROSITE" id="PS50835"/>
    </source>
</evidence>
<reference evidence="2 3" key="1">
    <citation type="submission" date="2020-06" db="EMBL/GenBank/DDBJ databases">
        <authorList>
            <consortium name="Wellcome Sanger Institute Data Sharing"/>
        </authorList>
    </citation>
    <scope>NUCLEOTIDE SEQUENCE [LARGE SCALE GENOMIC DNA]</scope>
</reference>
<dbReference type="CDD" id="cd00096">
    <property type="entry name" value="Ig"/>
    <property type="match status" value="2"/>
</dbReference>
<dbReference type="Ensembl" id="ENSDCDT00010000117.1">
    <property type="protein sequence ID" value="ENSDCDP00010000113.1"/>
    <property type="gene ID" value="ENSDCDG00010000059.1"/>
</dbReference>
<feature type="domain" description="Ig-like" evidence="1">
    <location>
        <begin position="3"/>
        <end position="93"/>
    </location>
</feature>
<dbReference type="CDD" id="cd00882">
    <property type="entry name" value="Ras_like_GTPase"/>
    <property type="match status" value="1"/>
</dbReference>
<reference evidence="2" key="3">
    <citation type="submission" date="2025-09" db="UniProtKB">
        <authorList>
            <consortium name="Ensembl"/>
        </authorList>
    </citation>
    <scope>IDENTIFICATION</scope>
</reference>
<evidence type="ECO:0000313" key="2">
    <source>
        <dbReference type="Ensembl" id="ENSDCDP00010000113.1"/>
    </source>
</evidence>
<dbReference type="AlphaFoldDB" id="A0AAY3ZT27"/>
<dbReference type="Gene3D" id="3.40.50.300">
    <property type="entry name" value="P-loop containing nucleotide triphosphate hydrolases"/>
    <property type="match status" value="1"/>
</dbReference>
<dbReference type="GO" id="GO:0006955">
    <property type="term" value="P:immune response"/>
    <property type="evidence" value="ECO:0007669"/>
    <property type="project" value="TreeGrafter"/>
</dbReference>
<dbReference type="Pfam" id="PF07679">
    <property type="entry name" value="I-set"/>
    <property type="match status" value="2"/>
</dbReference>
<name>A0AAY3ZT27_9TELE</name>
<dbReference type="InterPro" id="IPR007110">
    <property type="entry name" value="Ig-like_dom"/>
</dbReference>
<dbReference type="InterPro" id="IPR013783">
    <property type="entry name" value="Ig-like_fold"/>
</dbReference>
<dbReference type="InterPro" id="IPR036179">
    <property type="entry name" value="Ig-like_dom_sf"/>
</dbReference>
<dbReference type="InterPro" id="IPR027417">
    <property type="entry name" value="P-loop_NTPase"/>
</dbReference>
<dbReference type="Proteomes" id="UP000694580">
    <property type="component" value="Chromosome 1"/>
</dbReference>
<dbReference type="SMART" id="SM00409">
    <property type="entry name" value="IG"/>
    <property type="match status" value="2"/>
</dbReference>
<dbReference type="PANTHER" id="PTHR14241">
    <property type="entry name" value="INTERFERON-INDUCED PROTEIN 44"/>
    <property type="match status" value="1"/>
</dbReference>
<sequence>MGSSLTVTSHLQDTVQFTGEEVILTCEVSVGGAASARWYHGDKELKNSDKVSMIQKGKVFELRVSNVQECHGGYYRIKVKHSSKVLESAAKVTVQEKLAVTRPCMDVNVYGGQEVILTCEVNRKDVTAKWTKGDQLLSEGRGFVTEQRGRRFTLKIRNAQKLDNGVYTCLVTSGHEEVRCSAEVRVQEFEKEWRNIKFDDQTRRKFQSELCRLKPNVDSLRILLYGPAGSGKSSFINSINNIFTGRPTTVALADAVGAGTSFTKRFKTHRIQISEKPEYLSVVFNDVMGLEDDLPESQGHRGVHPEDIVNILHGRVQENYEFQPSVPLQREAFNRDPKPGDKVHCLVCVLPADRISLMTDNVFRKMRRIREKASDMGIPQAVMMTTVDQACPVVKSDLGKIYCSMKIKEKMQDCSNKLGVTMNYIFPVKNYHEEKDLVLEMDVLILDALLQLVRFADDYMRNKQVT</sequence>
<reference evidence="2" key="2">
    <citation type="submission" date="2025-08" db="UniProtKB">
        <authorList>
            <consortium name="Ensembl"/>
        </authorList>
    </citation>
    <scope>IDENTIFICATION</scope>
</reference>
<dbReference type="PROSITE" id="PS50835">
    <property type="entry name" value="IG_LIKE"/>
    <property type="match status" value="2"/>
</dbReference>
<evidence type="ECO:0000313" key="3">
    <source>
        <dbReference type="Proteomes" id="UP000694580"/>
    </source>
</evidence>
<gene>
    <name evidence="2" type="primary">CAVIN4</name>
</gene>
<dbReference type="InterPro" id="IPR003599">
    <property type="entry name" value="Ig_sub"/>
</dbReference>
<dbReference type="SUPFAM" id="SSF48726">
    <property type="entry name" value="Immunoglobulin"/>
    <property type="match status" value="2"/>
</dbReference>
<proteinExistence type="predicted"/>